<dbReference type="GO" id="GO:0005886">
    <property type="term" value="C:plasma membrane"/>
    <property type="evidence" value="ECO:0007669"/>
    <property type="project" value="UniProtKB-SubCell"/>
</dbReference>
<evidence type="ECO:0000256" key="8">
    <source>
        <dbReference type="SAM" id="MobiDB-lite"/>
    </source>
</evidence>
<comment type="similarity">
    <text evidence="3 7">Belongs to the peptidase S26 family.</text>
</comment>
<dbReference type="Pfam" id="PF10502">
    <property type="entry name" value="Peptidase_S26"/>
    <property type="match status" value="1"/>
</dbReference>
<evidence type="ECO:0000313" key="11">
    <source>
        <dbReference type="Proteomes" id="UP000824260"/>
    </source>
</evidence>
<dbReference type="PRINTS" id="PR00727">
    <property type="entry name" value="LEADERPTASE"/>
</dbReference>
<dbReference type="EC" id="3.4.21.89" evidence="4 7"/>
<feature type="domain" description="Peptidase S26" evidence="9">
    <location>
        <begin position="50"/>
        <end position="225"/>
    </location>
</feature>
<dbReference type="InterPro" id="IPR019758">
    <property type="entry name" value="Pept_S26A_signal_pept_1_CS"/>
</dbReference>
<evidence type="ECO:0000256" key="4">
    <source>
        <dbReference type="ARBA" id="ARBA00013208"/>
    </source>
</evidence>
<dbReference type="NCBIfam" id="TIGR02227">
    <property type="entry name" value="sigpep_I_bact"/>
    <property type="match status" value="1"/>
</dbReference>
<keyword evidence="7" id="KW-0812">Transmembrane</keyword>
<dbReference type="Proteomes" id="UP000824260">
    <property type="component" value="Unassembled WGS sequence"/>
</dbReference>
<dbReference type="GO" id="GO:0009003">
    <property type="term" value="F:signal peptidase activity"/>
    <property type="evidence" value="ECO:0007669"/>
    <property type="project" value="UniProtKB-EC"/>
</dbReference>
<dbReference type="InterPro" id="IPR036286">
    <property type="entry name" value="LexA/Signal_pep-like_sf"/>
</dbReference>
<comment type="subcellular location">
    <subcellularLocation>
        <location evidence="2">Cell membrane</location>
        <topology evidence="2">Single-pass type II membrane protein</topology>
    </subcellularLocation>
    <subcellularLocation>
        <location evidence="7">Membrane</location>
        <topology evidence="7">Single-pass type II membrane protein</topology>
    </subcellularLocation>
</comment>
<keyword evidence="5 7" id="KW-0378">Hydrolase</keyword>
<feature type="active site" evidence="6">
    <location>
        <position position="81"/>
    </location>
</feature>
<proteinExistence type="inferred from homology"/>
<feature type="compositionally biased region" description="Basic and acidic residues" evidence="8">
    <location>
        <begin position="1"/>
        <end position="12"/>
    </location>
</feature>
<reference evidence="10" key="1">
    <citation type="submission" date="2020-10" db="EMBL/GenBank/DDBJ databases">
        <authorList>
            <person name="Gilroy R."/>
        </authorList>
    </citation>
    <scope>NUCLEOTIDE SEQUENCE</scope>
    <source>
        <strain evidence="10">ChiSjej6B24-2974</strain>
    </source>
</reference>
<dbReference type="PROSITE" id="PS00761">
    <property type="entry name" value="SPASE_I_3"/>
    <property type="match status" value="1"/>
</dbReference>
<evidence type="ECO:0000313" key="10">
    <source>
        <dbReference type="EMBL" id="HIQ83889.1"/>
    </source>
</evidence>
<feature type="transmembrane region" description="Helical" evidence="7">
    <location>
        <begin position="53"/>
        <end position="75"/>
    </location>
</feature>
<keyword evidence="7" id="KW-0645">Protease</keyword>
<evidence type="ECO:0000256" key="6">
    <source>
        <dbReference type="PIRSR" id="PIRSR600223-1"/>
    </source>
</evidence>
<evidence type="ECO:0000259" key="9">
    <source>
        <dbReference type="Pfam" id="PF10502"/>
    </source>
</evidence>
<dbReference type="Gene3D" id="2.10.109.10">
    <property type="entry name" value="Umud Fragment, subunit A"/>
    <property type="match status" value="1"/>
</dbReference>
<dbReference type="GO" id="GO:0006465">
    <property type="term" value="P:signal peptide processing"/>
    <property type="evidence" value="ECO:0007669"/>
    <property type="project" value="InterPro"/>
</dbReference>
<dbReference type="PANTHER" id="PTHR43390:SF1">
    <property type="entry name" value="CHLOROPLAST PROCESSING PEPTIDASE"/>
    <property type="match status" value="1"/>
</dbReference>
<accession>A0A9D0ZP86</accession>
<dbReference type="InterPro" id="IPR019533">
    <property type="entry name" value="Peptidase_S26"/>
</dbReference>
<dbReference type="InterPro" id="IPR000223">
    <property type="entry name" value="Pept_S26A_signal_pept_1"/>
</dbReference>
<evidence type="ECO:0000256" key="5">
    <source>
        <dbReference type="ARBA" id="ARBA00022801"/>
    </source>
</evidence>
<dbReference type="EMBL" id="DVFZ01000116">
    <property type="protein sequence ID" value="HIQ83889.1"/>
    <property type="molecule type" value="Genomic_DNA"/>
</dbReference>
<comment type="catalytic activity">
    <reaction evidence="1 7">
        <text>Cleavage of hydrophobic, N-terminal signal or leader sequences from secreted and periplasmic proteins.</text>
        <dbReference type="EC" id="3.4.21.89"/>
    </reaction>
</comment>
<feature type="active site" evidence="6">
    <location>
        <position position="133"/>
    </location>
</feature>
<name>A0A9D0ZP86_9FIRM</name>
<keyword evidence="7" id="KW-0472">Membrane</keyword>
<feature type="compositionally biased region" description="Polar residues" evidence="8">
    <location>
        <begin position="17"/>
        <end position="32"/>
    </location>
</feature>
<organism evidence="10 11">
    <name type="scientific">Candidatus Pullichristensenella stercorigallinarum</name>
    <dbReference type="NCBI Taxonomy" id="2840909"/>
    <lineage>
        <taxon>Bacteria</taxon>
        <taxon>Bacillati</taxon>
        <taxon>Bacillota</taxon>
        <taxon>Clostridia</taxon>
        <taxon>Candidatus Pullichristensenella</taxon>
    </lineage>
</organism>
<gene>
    <name evidence="10" type="primary">lepB</name>
    <name evidence="10" type="ORF">IAA52_12425</name>
</gene>
<evidence type="ECO:0000256" key="2">
    <source>
        <dbReference type="ARBA" id="ARBA00004401"/>
    </source>
</evidence>
<reference evidence="10" key="2">
    <citation type="journal article" date="2021" name="PeerJ">
        <title>Extensive microbial diversity within the chicken gut microbiome revealed by metagenomics and culture.</title>
        <authorList>
            <person name="Gilroy R."/>
            <person name="Ravi A."/>
            <person name="Getino M."/>
            <person name="Pursley I."/>
            <person name="Horton D.L."/>
            <person name="Alikhan N.F."/>
            <person name="Baker D."/>
            <person name="Gharbi K."/>
            <person name="Hall N."/>
            <person name="Watson M."/>
            <person name="Adriaenssens E.M."/>
            <person name="Foster-Nyarko E."/>
            <person name="Jarju S."/>
            <person name="Secka A."/>
            <person name="Antonio M."/>
            <person name="Oren A."/>
            <person name="Chaudhuri R.R."/>
            <person name="La Ragione R."/>
            <person name="Hildebrand F."/>
            <person name="Pallen M.J."/>
        </authorList>
    </citation>
    <scope>NUCLEOTIDE SEQUENCE</scope>
    <source>
        <strain evidence="10">ChiSjej6B24-2974</strain>
    </source>
</reference>
<sequence>MNDEIRQDENPEIRQNADASESGQPVQEQTGVERSGGKKDKPKKSLGREIREWVIALAAAVLVALLVRTFLFTLIRVDGESMVDTLHNDERLFVSVIDVRLSGVERGDVVICHYPNRTAPGLFGIETQLNFVKRVRGVPGDVLQRKNGVTYVNGEAIDPENEDPLQIRYPDYGPYTLGEDEYFVVGDNLYNSHDSRDWQDALYPSDDVGPITGDMIVGHARFVFWPLSEIRSIE</sequence>
<protein>
    <recommendedName>
        <fullName evidence="4 7">Signal peptidase I</fullName>
        <ecNumber evidence="4 7">3.4.21.89</ecNumber>
    </recommendedName>
</protein>
<dbReference type="SUPFAM" id="SSF51306">
    <property type="entry name" value="LexA/Signal peptidase"/>
    <property type="match status" value="1"/>
</dbReference>
<dbReference type="PANTHER" id="PTHR43390">
    <property type="entry name" value="SIGNAL PEPTIDASE I"/>
    <property type="match status" value="1"/>
</dbReference>
<feature type="region of interest" description="Disordered" evidence="8">
    <location>
        <begin position="1"/>
        <end position="43"/>
    </location>
</feature>
<evidence type="ECO:0000256" key="7">
    <source>
        <dbReference type="RuleBase" id="RU362042"/>
    </source>
</evidence>
<keyword evidence="7" id="KW-1133">Transmembrane helix</keyword>
<dbReference type="CDD" id="cd06530">
    <property type="entry name" value="S26_SPase_I"/>
    <property type="match status" value="1"/>
</dbReference>
<evidence type="ECO:0000256" key="1">
    <source>
        <dbReference type="ARBA" id="ARBA00000677"/>
    </source>
</evidence>
<comment type="caution">
    <text evidence="10">The sequence shown here is derived from an EMBL/GenBank/DDBJ whole genome shotgun (WGS) entry which is preliminary data.</text>
</comment>
<dbReference type="GO" id="GO:0004252">
    <property type="term" value="F:serine-type endopeptidase activity"/>
    <property type="evidence" value="ECO:0007669"/>
    <property type="project" value="InterPro"/>
</dbReference>
<evidence type="ECO:0000256" key="3">
    <source>
        <dbReference type="ARBA" id="ARBA00009370"/>
    </source>
</evidence>
<dbReference type="AlphaFoldDB" id="A0A9D0ZP86"/>